<reference evidence="1 2" key="1">
    <citation type="submission" date="2017-04" db="EMBL/GenBank/DDBJ databases">
        <title>Kefir bacterial isolates.</title>
        <authorList>
            <person name="Kim Y."/>
            <person name="Blasche S."/>
            <person name="Patil K.R."/>
        </authorList>
    </citation>
    <scope>NUCLEOTIDE SEQUENCE [LARGE SCALE GENOMIC DNA]</scope>
    <source>
        <strain evidence="1 2">KR-2</strain>
    </source>
</reference>
<evidence type="ECO:0000313" key="2">
    <source>
        <dbReference type="Proteomes" id="UP000216033"/>
    </source>
</evidence>
<dbReference type="RefSeq" id="WP_095351961.1">
    <property type="nucleotide sequence ID" value="NZ_JABUNT010000025.1"/>
</dbReference>
<accession>A0A270B6L1</accession>
<organism evidence="1 2">
    <name type="scientific">Acetobacter syzygii</name>
    <dbReference type="NCBI Taxonomy" id="146476"/>
    <lineage>
        <taxon>Bacteria</taxon>
        <taxon>Pseudomonadati</taxon>
        <taxon>Pseudomonadota</taxon>
        <taxon>Alphaproteobacteria</taxon>
        <taxon>Acetobacterales</taxon>
        <taxon>Acetobacteraceae</taxon>
        <taxon>Acetobacter</taxon>
    </lineage>
</organism>
<protein>
    <submittedName>
        <fullName evidence="1">Uncharacterized protein</fullName>
    </submittedName>
</protein>
<proteinExistence type="predicted"/>
<dbReference type="OrthoDB" id="7272064at2"/>
<name>A0A270B6L1_9PROT</name>
<dbReference type="AlphaFoldDB" id="A0A270B6L1"/>
<dbReference type="Proteomes" id="UP000216033">
    <property type="component" value="Unassembled WGS sequence"/>
</dbReference>
<dbReference type="EMBL" id="NDFP01000019">
    <property type="protein sequence ID" value="PAL20618.1"/>
    <property type="molecule type" value="Genomic_DNA"/>
</dbReference>
<keyword evidence="2" id="KW-1185">Reference proteome</keyword>
<comment type="caution">
    <text evidence="1">The sequence shown here is derived from an EMBL/GenBank/DDBJ whole genome shotgun (WGS) entry which is preliminary data.</text>
</comment>
<gene>
    <name evidence="1" type="ORF">B9K05_12780</name>
</gene>
<sequence length="149" mass="16651">MSDVANIVRTVSTPAQEGTVCTGRCSECANRNVTCFVELEDAHYSDQTLAALVKYHGWQYYDAQRPQNGVERLFVGMAADGMMVPNGARYLKANYSADPESRRYIALHYGLDLLKDWDGREGTPAEIAAQVNEWAEHYALMTRIKLKAA</sequence>
<evidence type="ECO:0000313" key="1">
    <source>
        <dbReference type="EMBL" id="PAL20618.1"/>
    </source>
</evidence>